<name>A0A1I7ITP2_9PROT</name>
<reference evidence="1 2" key="1">
    <citation type="submission" date="2016-10" db="EMBL/GenBank/DDBJ databases">
        <authorList>
            <person name="de Groot N.N."/>
        </authorList>
    </citation>
    <scope>NUCLEOTIDE SEQUENCE [LARGE SCALE GENOMIC DNA]</scope>
    <source>
        <strain evidence="1 2">Nm24</strain>
    </source>
</reference>
<dbReference type="Proteomes" id="UP000183926">
    <property type="component" value="Unassembled WGS sequence"/>
</dbReference>
<proteinExistence type="predicted"/>
<gene>
    <name evidence="1" type="ORF">SAMN05216339_1117</name>
</gene>
<accession>A0A1I7ITP2</accession>
<dbReference type="EMBL" id="FPBL01000011">
    <property type="protein sequence ID" value="SFU76277.1"/>
    <property type="molecule type" value="Genomic_DNA"/>
</dbReference>
<organism evidence="1 2">
    <name type="scientific">Nitrosomonas eutropha</name>
    <dbReference type="NCBI Taxonomy" id="916"/>
    <lineage>
        <taxon>Bacteria</taxon>
        <taxon>Pseudomonadati</taxon>
        <taxon>Pseudomonadota</taxon>
        <taxon>Betaproteobacteria</taxon>
        <taxon>Nitrosomonadales</taxon>
        <taxon>Nitrosomonadaceae</taxon>
        <taxon>Nitrosomonas</taxon>
    </lineage>
</organism>
<sequence length="154" mass="17159">MVLLPLDDLIAVVREFINPAVSRAGLDRYLRRHGVASLRALQAKALADAGEIRPTFKIFRLRAWLLAHGHQVPPQMPDENHRRYLFVAIDRATRCSPITAASSRIVSPAKNTNLQEPTSLICVAKPSISNTVYVCRATRRLMAWSSDSMPESAK</sequence>
<evidence type="ECO:0000313" key="1">
    <source>
        <dbReference type="EMBL" id="SFU76277.1"/>
    </source>
</evidence>
<protein>
    <submittedName>
        <fullName evidence="1">Uncharacterized protein</fullName>
    </submittedName>
</protein>
<dbReference type="AlphaFoldDB" id="A0A1I7ITP2"/>
<evidence type="ECO:0000313" key="2">
    <source>
        <dbReference type="Proteomes" id="UP000183926"/>
    </source>
</evidence>